<protein>
    <submittedName>
        <fullName evidence="2">Uncharacterized protein</fullName>
    </submittedName>
</protein>
<dbReference type="Proteomes" id="UP001215598">
    <property type="component" value="Unassembled WGS sequence"/>
</dbReference>
<keyword evidence="3" id="KW-1185">Reference proteome</keyword>
<reference evidence="2" key="1">
    <citation type="submission" date="2023-03" db="EMBL/GenBank/DDBJ databases">
        <title>Massive genome expansion in bonnet fungi (Mycena s.s.) driven by repeated elements and novel gene families across ecological guilds.</title>
        <authorList>
            <consortium name="Lawrence Berkeley National Laboratory"/>
            <person name="Harder C.B."/>
            <person name="Miyauchi S."/>
            <person name="Viragh M."/>
            <person name="Kuo A."/>
            <person name="Thoen E."/>
            <person name="Andreopoulos B."/>
            <person name="Lu D."/>
            <person name="Skrede I."/>
            <person name="Drula E."/>
            <person name="Henrissat B."/>
            <person name="Morin E."/>
            <person name="Kohler A."/>
            <person name="Barry K."/>
            <person name="LaButti K."/>
            <person name="Morin E."/>
            <person name="Salamov A."/>
            <person name="Lipzen A."/>
            <person name="Mereny Z."/>
            <person name="Hegedus B."/>
            <person name="Baldrian P."/>
            <person name="Stursova M."/>
            <person name="Weitz H."/>
            <person name="Taylor A."/>
            <person name="Grigoriev I.V."/>
            <person name="Nagy L.G."/>
            <person name="Martin F."/>
            <person name="Kauserud H."/>
        </authorList>
    </citation>
    <scope>NUCLEOTIDE SEQUENCE</scope>
    <source>
        <strain evidence="2">CBHHK182m</strain>
    </source>
</reference>
<name>A0AAD7NB92_9AGAR</name>
<sequence>MVDICLPPSSLEADTKKRILIPYRRTTDTRPGKGGGASTSDELTSEKSSGNPQFEAHSAVRDSVTRKTLNPGDVAGPAQALKPSRAGPGLGQAEPSLTQGLGGLKARASEMPGPPGLESPGLDIYGQERADGAKRSRHFGLGGFGSVKCRTLCASNLLTHRIAVVSNVQNNRKTPNFVVGILFFIFVYEKAWAQARAQGFRPCTQGSVSGLKNLRPEPAQAEPKPGHSGRAGPATSLVVSPSRAMCQLLRRSKLSLRGGLTGAMDA</sequence>
<gene>
    <name evidence="2" type="ORF">B0H16DRAFT_1834590</name>
</gene>
<evidence type="ECO:0000313" key="3">
    <source>
        <dbReference type="Proteomes" id="UP001215598"/>
    </source>
</evidence>
<dbReference type="AlphaFoldDB" id="A0AAD7NB92"/>
<evidence type="ECO:0000256" key="1">
    <source>
        <dbReference type="SAM" id="MobiDB-lite"/>
    </source>
</evidence>
<feature type="region of interest" description="Disordered" evidence="1">
    <location>
        <begin position="209"/>
        <end position="238"/>
    </location>
</feature>
<feature type="region of interest" description="Disordered" evidence="1">
    <location>
        <begin position="15"/>
        <end position="99"/>
    </location>
</feature>
<comment type="caution">
    <text evidence="2">The sequence shown here is derived from an EMBL/GenBank/DDBJ whole genome shotgun (WGS) entry which is preliminary data.</text>
</comment>
<dbReference type="EMBL" id="JARKIB010000055">
    <property type="protein sequence ID" value="KAJ7753503.1"/>
    <property type="molecule type" value="Genomic_DNA"/>
</dbReference>
<evidence type="ECO:0000313" key="2">
    <source>
        <dbReference type="EMBL" id="KAJ7753503.1"/>
    </source>
</evidence>
<organism evidence="2 3">
    <name type="scientific">Mycena metata</name>
    <dbReference type="NCBI Taxonomy" id="1033252"/>
    <lineage>
        <taxon>Eukaryota</taxon>
        <taxon>Fungi</taxon>
        <taxon>Dikarya</taxon>
        <taxon>Basidiomycota</taxon>
        <taxon>Agaricomycotina</taxon>
        <taxon>Agaricomycetes</taxon>
        <taxon>Agaricomycetidae</taxon>
        <taxon>Agaricales</taxon>
        <taxon>Marasmiineae</taxon>
        <taxon>Mycenaceae</taxon>
        <taxon>Mycena</taxon>
    </lineage>
</organism>
<accession>A0AAD7NB92</accession>
<feature type="compositionally biased region" description="Polar residues" evidence="1">
    <location>
        <begin position="38"/>
        <end position="52"/>
    </location>
</feature>
<proteinExistence type="predicted"/>